<keyword evidence="5 7" id="KW-0378">Hydrolase</keyword>
<dbReference type="RefSeq" id="WP_103788436.1">
    <property type="nucleotide sequence ID" value="NZ_PQVF01000004.1"/>
</dbReference>
<proteinExistence type="inferred from homology"/>
<evidence type="ECO:0000313" key="8">
    <source>
        <dbReference type="EMBL" id="POY37529.1"/>
    </source>
</evidence>
<comment type="function">
    <text evidence="7">Catalyzes the removal of dipeptides from the N-terminus of oligopeptides.</text>
</comment>
<dbReference type="GO" id="GO:0070009">
    <property type="term" value="F:serine-type aminopeptidase activity"/>
    <property type="evidence" value="ECO:0007669"/>
    <property type="project" value="UniProtKB-UniRule"/>
</dbReference>
<dbReference type="OrthoDB" id="9805367at2"/>
<evidence type="ECO:0000313" key="9">
    <source>
        <dbReference type="Proteomes" id="UP000236893"/>
    </source>
</evidence>
<dbReference type="Gene3D" id="2.40.10.10">
    <property type="entry name" value="Trypsin-like serine proteases"/>
    <property type="match status" value="1"/>
</dbReference>
<dbReference type="EMBL" id="PQVF01000004">
    <property type="protein sequence ID" value="POY37529.1"/>
    <property type="molecule type" value="Genomic_DNA"/>
</dbReference>
<evidence type="ECO:0000256" key="7">
    <source>
        <dbReference type="RuleBase" id="RU366067"/>
    </source>
</evidence>
<dbReference type="InterPro" id="IPR009003">
    <property type="entry name" value="Peptidase_S1_PA"/>
</dbReference>
<dbReference type="Proteomes" id="UP000236893">
    <property type="component" value="Unassembled WGS sequence"/>
</dbReference>
<comment type="similarity">
    <text evidence="1 7">Belongs to the peptidase S46 family.</text>
</comment>
<evidence type="ECO:0000256" key="1">
    <source>
        <dbReference type="ARBA" id="ARBA00010491"/>
    </source>
</evidence>
<dbReference type="AlphaFoldDB" id="A0A2S5A5E7"/>
<dbReference type="InterPro" id="IPR019500">
    <property type="entry name" value="Pep_S46"/>
</dbReference>
<keyword evidence="6 7" id="KW-0720">Serine protease</keyword>
<comment type="caution">
    <text evidence="8">The sequence shown here is derived from an EMBL/GenBank/DDBJ whole genome shotgun (WGS) entry which is preliminary data.</text>
</comment>
<sequence length="712" mass="80011">MKFKKVLLIALAVIGFTNVVKADEGMWLPMLINKNYDQMKRQGFKLTAKDIYDINKGSLKDAIVWFGGFCTGEIVSDKGLILTNHHCGYDVIASKSTPQDNILDNGFWAKSNADEKPAEGLFVSFLVRMEDVTAQVNEATKGLEGEEKAAKYAEVSREITTKATAGTKYEAFVRDMFKGNQYFVFITEKYTDIRLVGTPPQSVGKFGGDTDNWIWPRHTGDFSMFRIYAGKDNKPADYSKDNVPFTPKRSLAVSLKGVKEGDFSMVFGYPGRTNRYENSYGIKLAVEKVNPAIVKLRDIRLKAWKEQMEKSDSVRLLLSADYANIANYWKYFIGQTEQLKHLKVYDYKKTEEAKFQTWAADKPEYSSILADFGKAYEAYTPYALYPVYMSQGINGASAIAFARSFMTVENGLRSGKTNTAASMKDATEEYFKSFNIPSDKKILAGTLLAFYNDIPKGQHPSLIGDILNKYGADDPETAFKKYSDDLYATTMFASKAKTEAFLAQPDLAKLQNDPAYQYMMAFTSAYQTYFMKSVNDFNATNATLGQKYVKGIMEMNPNKLMYPDANSTMRLTYGNIKAYAPKDAVKYDFVTTIDGVMEKYVPKDSEFDLPANYIELYNKKDFGQYANEKGQLIVGFISNNDITGGNSGSPVINGKGELIGLAFDGNWEAMSGDIVFDQKYKRTICADIRYVLWCIDKLGGAPHIVEEMKIVK</sequence>
<dbReference type="GO" id="GO:0043171">
    <property type="term" value="P:peptide catabolic process"/>
    <property type="evidence" value="ECO:0007669"/>
    <property type="project" value="UniProtKB-UniRule"/>
</dbReference>
<keyword evidence="9" id="KW-1185">Reference proteome</keyword>
<evidence type="ECO:0000256" key="4">
    <source>
        <dbReference type="ARBA" id="ARBA00022729"/>
    </source>
</evidence>
<dbReference type="PANTHER" id="PTHR38469">
    <property type="entry name" value="PERIPLASMIC PEPTIDASE SUBFAMILY S1B"/>
    <property type="match status" value="1"/>
</dbReference>
<protein>
    <recommendedName>
        <fullName evidence="7">Dipeptidyl-peptidase</fullName>
        <ecNumber evidence="7">3.4.14.-</ecNumber>
    </recommendedName>
</protein>
<keyword evidence="4" id="KW-0732">Signal</keyword>
<evidence type="ECO:0000256" key="6">
    <source>
        <dbReference type="ARBA" id="ARBA00022825"/>
    </source>
</evidence>
<dbReference type="EC" id="3.4.14.-" evidence="7"/>
<dbReference type="GO" id="GO:0006508">
    <property type="term" value="P:proteolysis"/>
    <property type="evidence" value="ECO:0007669"/>
    <property type="project" value="UniProtKB-KW"/>
</dbReference>
<dbReference type="PANTHER" id="PTHR38469:SF1">
    <property type="entry name" value="PERIPLASMIC PEPTIDASE SUBFAMILY S1B"/>
    <property type="match status" value="1"/>
</dbReference>
<evidence type="ECO:0000256" key="5">
    <source>
        <dbReference type="ARBA" id="ARBA00022801"/>
    </source>
</evidence>
<dbReference type="SUPFAM" id="SSF50494">
    <property type="entry name" value="Trypsin-like serine proteases"/>
    <property type="match status" value="1"/>
</dbReference>
<dbReference type="Pfam" id="PF10459">
    <property type="entry name" value="Peptidase_S46"/>
    <property type="match status" value="1"/>
</dbReference>
<organism evidence="8 9">
    <name type="scientific">Solitalea longa</name>
    <dbReference type="NCBI Taxonomy" id="2079460"/>
    <lineage>
        <taxon>Bacteria</taxon>
        <taxon>Pseudomonadati</taxon>
        <taxon>Bacteroidota</taxon>
        <taxon>Sphingobacteriia</taxon>
        <taxon>Sphingobacteriales</taxon>
        <taxon>Sphingobacteriaceae</taxon>
        <taxon>Solitalea</taxon>
    </lineage>
</organism>
<keyword evidence="3 7" id="KW-0645">Protease</keyword>
<dbReference type="GO" id="GO:0008239">
    <property type="term" value="F:dipeptidyl-peptidase activity"/>
    <property type="evidence" value="ECO:0007669"/>
    <property type="project" value="UniProtKB-UniRule"/>
</dbReference>
<reference evidence="8 9" key="1">
    <citation type="submission" date="2018-01" db="EMBL/GenBank/DDBJ databases">
        <authorList>
            <person name="Gaut B.S."/>
            <person name="Morton B.R."/>
            <person name="Clegg M.T."/>
            <person name="Duvall M.R."/>
        </authorList>
    </citation>
    <scope>NUCLEOTIDE SEQUENCE [LARGE SCALE GENOMIC DNA]</scope>
    <source>
        <strain evidence="8 9">HR-AV</strain>
    </source>
</reference>
<keyword evidence="2 7" id="KW-0031">Aminopeptidase</keyword>
<dbReference type="InterPro" id="IPR043504">
    <property type="entry name" value="Peptidase_S1_PA_chymotrypsin"/>
</dbReference>
<name>A0A2S5A5E7_9SPHI</name>
<gene>
    <name evidence="8" type="ORF">C3K47_07125</name>
</gene>
<evidence type="ECO:0000256" key="3">
    <source>
        <dbReference type="ARBA" id="ARBA00022670"/>
    </source>
</evidence>
<accession>A0A2S5A5E7</accession>
<evidence type="ECO:0000256" key="2">
    <source>
        <dbReference type="ARBA" id="ARBA00022438"/>
    </source>
</evidence>